<sequence length="41" mass="4610">MRAETDHFTVRKLFGFSLRERASSRPESLGVRMAAARDAEG</sequence>
<dbReference type="Proteomes" id="UP000030760">
    <property type="component" value="Unassembled WGS sequence"/>
</dbReference>
<gene>
    <name evidence="1" type="ORF">SBD_0260</name>
</gene>
<dbReference type="AlphaFoldDB" id="M3F7G7"/>
<proteinExistence type="predicted"/>
<accession>M3F7G7</accession>
<reference evidence="2" key="1">
    <citation type="journal article" date="2013" name="Genome Announc.">
        <title>Draft Genome Sequence of Streptomyces bottropensis ATCC 25435, a Bottromycin-Producing Actinomycete.</title>
        <authorList>
            <person name="Zhang H."/>
            <person name="Zhou W."/>
            <person name="Zhuang Y."/>
            <person name="Liang X."/>
            <person name="Liu T."/>
        </authorList>
    </citation>
    <scope>NUCLEOTIDE SEQUENCE [LARGE SCALE GENOMIC DNA]</scope>
    <source>
        <strain evidence="2">ATCC 25435</strain>
    </source>
</reference>
<organism evidence="1 2">
    <name type="scientific">Streptomyces bottropensis ATCC 25435</name>
    <dbReference type="NCBI Taxonomy" id="1054862"/>
    <lineage>
        <taxon>Bacteria</taxon>
        <taxon>Bacillati</taxon>
        <taxon>Actinomycetota</taxon>
        <taxon>Actinomycetes</taxon>
        <taxon>Kitasatosporales</taxon>
        <taxon>Streptomycetaceae</taxon>
        <taxon>Streptomyces</taxon>
    </lineage>
</organism>
<dbReference type="EMBL" id="KB405056">
    <property type="protein sequence ID" value="EMF57588.1"/>
    <property type="molecule type" value="Genomic_DNA"/>
</dbReference>
<protein>
    <submittedName>
        <fullName evidence="1">Uncharacterized protein</fullName>
    </submittedName>
</protein>
<name>M3F7G7_9ACTN</name>
<evidence type="ECO:0000313" key="2">
    <source>
        <dbReference type="Proteomes" id="UP000030760"/>
    </source>
</evidence>
<evidence type="ECO:0000313" key="1">
    <source>
        <dbReference type="EMBL" id="EMF57588.1"/>
    </source>
</evidence>